<dbReference type="Gene3D" id="3.40.525.10">
    <property type="entry name" value="CRAL-TRIO lipid binding domain"/>
    <property type="match status" value="1"/>
</dbReference>
<dbReference type="SUPFAM" id="SSF52087">
    <property type="entry name" value="CRAL/TRIO domain"/>
    <property type="match status" value="1"/>
</dbReference>
<organism evidence="4 5">
    <name type="scientific">Athelia psychrophila</name>
    <dbReference type="NCBI Taxonomy" id="1759441"/>
    <lineage>
        <taxon>Eukaryota</taxon>
        <taxon>Fungi</taxon>
        <taxon>Dikarya</taxon>
        <taxon>Basidiomycota</taxon>
        <taxon>Agaricomycotina</taxon>
        <taxon>Agaricomycetes</taxon>
        <taxon>Agaricomycetidae</taxon>
        <taxon>Atheliales</taxon>
        <taxon>Atheliaceae</taxon>
        <taxon>Athelia</taxon>
    </lineage>
</organism>
<sequence length="626" mass="67917">MAPNISLKQRLAALSIAPSSPTAPHGSNATPKSPSRRKFNAPWARRNTNEQVEGDPGARDRVQDVMSKLIFQAGVDYETRPMVVLNASALPDPREVDYDILLSRILAYLNLYVESDYTVVFFAAGGRHTPGWNWVWKAYRSLSRKYRKNLKRLYIVHSTFFSKMLFSLAGAIISPKFFRKLEYINTLSELAHQVPLTQIDIPPAVYQENSKQERQITLPVPTRSSVFGVPLEELMGFDGDKGGVPRVVKDCIQYLRETGLDQDGLFRRSPNSLLLRQIQDAYDRGNVVSMDTIGDPHLAAVLLKKFLRDLPQPIFKEAIYPVIRRCPPPNDDPADISAVAYIRDTLLSQLDPCVYIVLSHYLHLMHEVSLRSSTNRMDAHNLAVVLCPNLVSGPDPLRDVMMCAVPAGPALQDTPAQASASPPEGRTTIGAVIKLCIQRYYEVFDEVPDRTEAVARPRPRVPSNQPSPAGSFSSASRDRPHSGFPDDDEEIDDAMLVMSIGPSGSGSVPNGGAKPAQQAAPATSTWSAPGPVPVPYAQRVRGGRSIHATADGTVNGAVQSTGKARSMISIDNGRGLPGSRKGSISIGRGATRKSSGAGVEAIGVTAGGFFSPPSSAPPVPARKSAS</sequence>
<dbReference type="GO" id="GO:0007264">
    <property type="term" value="P:small GTPase-mediated signal transduction"/>
    <property type="evidence" value="ECO:0007669"/>
    <property type="project" value="TreeGrafter"/>
</dbReference>
<keyword evidence="2" id="KW-0812">Transmembrane</keyword>
<dbReference type="STRING" id="436010.A0A166LUD4"/>
<reference evidence="4 5" key="1">
    <citation type="journal article" date="2016" name="Mol. Biol. Evol.">
        <title>Comparative Genomics of Early-Diverging Mushroom-Forming Fungi Provides Insights into the Origins of Lignocellulose Decay Capabilities.</title>
        <authorList>
            <person name="Nagy L.G."/>
            <person name="Riley R."/>
            <person name="Tritt A."/>
            <person name="Adam C."/>
            <person name="Daum C."/>
            <person name="Floudas D."/>
            <person name="Sun H."/>
            <person name="Yadav J.S."/>
            <person name="Pangilinan J."/>
            <person name="Larsson K.H."/>
            <person name="Matsuura K."/>
            <person name="Barry K."/>
            <person name="Labutti K."/>
            <person name="Kuo R."/>
            <person name="Ohm R.A."/>
            <person name="Bhattacharya S.S."/>
            <person name="Shirouzu T."/>
            <person name="Yoshinaga Y."/>
            <person name="Martin F.M."/>
            <person name="Grigoriev I.V."/>
            <person name="Hibbett D.S."/>
        </authorList>
    </citation>
    <scope>NUCLEOTIDE SEQUENCE [LARGE SCALE GENOMIC DNA]</scope>
    <source>
        <strain evidence="4 5">CBS 109695</strain>
    </source>
</reference>
<evidence type="ECO:0000256" key="1">
    <source>
        <dbReference type="SAM" id="MobiDB-lite"/>
    </source>
</evidence>
<dbReference type="GO" id="GO:0005096">
    <property type="term" value="F:GTPase activator activity"/>
    <property type="evidence" value="ECO:0007669"/>
    <property type="project" value="TreeGrafter"/>
</dbReference>
<feature type="compositionally biased region" description="Low complexity" evidence="1">
    <location>
        <begin position="578"/>
        <end position="589"/>
    </location>
</feature>
<dbReference type="OrthoDB" id="19923at2759"/>
<accession>A0A166LUD4</accession>
<dbReference type="SMART" id="SM00324">
    <property type="entry name" value="RhoGAP"/>
    <property type="match status" value="1"/>
</dbReference>
<dbReference type="InterPro" id="IPR001251">
    <property type="entry name" value="CRAL-TRIO_dom"/>
</dbReference>
<protein>
    <submittedName>
        <fullName evidence="4">CDC42 rho GTPase-activating protein</fullName>
    </submittedName>
</protein>
<proteinExistence type="predicted"/>
<dbReference type="CDD" id="cd00159">
    <property type="entry name" value="RhoGAP"/>
    <property type="match status" value="1"/>
</dbReference>
<feature type="region of interest" description="Disordered" evidence="1">
    <location>
        <begin position="16"/>
        <end position="58"/>
    </location>
</feature>
<dbReference type="InterPro" id="IPR036865">
    <property type="entry name" value="CRAL-TRIO_dom_sf"/>
</dbReference>
<gene>
    <name evidence="4" type="ORF">FIBSPDRAFT_919148</name>
</gene>
<dbReference type="InterPro" id="IPR008936">
    <property type="entry name" value="Rho_GTPase_activation_prot"/>
</dbReference>
<dbReference type="PANTHER" id="PTHR45808">
    <property type="entry name" value="RHO GTPASE-ACTIVATING PROTEIN 68F"/>
    <property type="match status" value="1"/>
</dbReference>
<dbReference type="EMBL" id="KV417533">
    <property type="protein sequence ID" value="KZP23326.1"/>
    <property type="molecule type" value="Genomic_DNA"/>
</dbReference>
<dbReference type="Gene3D" id="1.10.555.10">
    <property type="entry name" value="Rho GTPase activation protein"/>
    <property type="match status" value="1"/>
</dbReference>
<evidence type="ECO:0000259" key="3">
    <source>
        <dbReference type="PROSITE" id="PS50238"/>
    </source>
</evidence>
<name>A0A166LUD4_9AGAM</name>
<evidence type="ECO:0000313" key="4">
    <source>
        <dbReference type="EMBL" id="KZP23326.1"/>
    </source>
</evidence>
<keyword evidence="5" id="KW-1185">Reference proteome</keyword>
<dbReference type="SUPFAM" id="SSF48350">
    <property type="entry name" value="GTPase activation domain, GAP"/>
    <property type="match status" value="1"/>
</dbReference>
<dbReference type="Pfam" id="PF00620">
    <property type="entry name" value="RhoGAP"/>
    <property type="match status" value="1"/>
</dbReference>
<feature type="compositionally biased region" description="Polar residues" evidence="1">
    <location>
        <begin position="462"/>
        <end position="475"/>
    </location>
</feature>
<keyword evidence="2" id="KW-0472">Membrane</keyword>
<feature type="region of interest" description="Disordered" evidence="1">
    <location>
        <begin position="570"/>
        <end position="626"/>
    </location>
</feature>
<dbReference type="PROSITE" id="PS50238">
    <property type="entry name" value="RHOGAP"/>
    <property type="match status" value="1"/>
</dbReference>
<dbReference type="PANTHER" id="PTHR45808:SF2">
    <property type="entry name" value="RHO GTPASE-ACTIVATING PROTEIN 68F"/>
    <property type="match status" value="1"/>
</dbReference>
<dbReference type="AlphaFoldDB" id="A0A166LUD4"/>
<dbReference type="InterPro" id="IPR000198">
    <property type="entry name" value="RhoGAP_dom"/>
</dbReference>
<keyword evidence="2" id="KW-1133">Transmembrane helix</keyword>
<dbReference type="GO" id="GO:0005737">
    <property type="term" value="C:cytoplasm"/>
    <property type="evidence" value="ECO:0007669"/>
    <property type="project" value="TreeGrafter"/>
</dbReference>
<evidence type="ECO:0000256" key="2">
    <source>
        <dbReference type="SAM" id="Phobius"/>
    </source>
</evidence>
<evidence type="ECO:0000313" key="5">
    <source>
        <dbReference type="Proteomes" id="UP000076532"/>
    </source>
</evidence>
<feature type="domain" description="Rho-GAP" evidence="3">
    <location>
        <begin position="229"/>
        <end position="444"/>
    </location>
</feature>
<feature type="compositionally biased region" description="Polar residues" evidence="1">
    <location>
        <begin position="17"/>
        <end position="33"/>
    </location>
</feature>
<feature type="region of interest" description="Disordered" evidence="1">
    <location>
        <begin position="453"/>
        <end position="531"/>
    </location>
</feature>
<feature type="transmembrane region" description="Helical" evidence="2">
    <location>
        <begin position="153"/>
        <end position="173"/>
    </location>
</feature>
<dbReference type="CDD" id="cd00170">
    <property type="entry name" value="SEC14"/>
    <property type="match status" value="1"/>
</dbReference>
<dbReference type="Proteomes" id="UP000076532">
    <property type="component" value="Unassembled WGS sequence"/>
</dbReference>
<feature type="compositionally biased region" description="Low complexity" evidence="1">
    <location>
        <begin position="499"/>
        <end position="529"/>
    </location>
</feature>
<dbReference type="Pfam" id="PF13716">
    <property type="entry name" value="CRAL_TRIO_2"/>
    <property type="match status" value="1"/>
</dbReference>